<comment type="caution">
    <text evidence="2">The sequence shown here is derived from an EMBL/GenBank/DDBJ whole genome shotgun (WGS) entry which is preliminary data.</text>
</comment>
<dbReference type="RefSeq" id="WP_081652477.1">
    <property type="nucleotide sequence ID" value="NZ_BAABLW010000007.1"/>
</dbReference>
<keyword evidence="1" id="KW-0812">Transmembrane</keyword>
<keyword evidence="3" id="KW-1185">Reference proteome</keyword>
<evidence type="ECO:0000313" key="3">
    <source>
        <dbReference type="Proteomes" id="UP001500368"/>
    </source>
</evidence>
<proteinExistence type="predicted"/>
<accession>A0ABP9G259</accession>
<gene>
    <name evidence="2" type="ORF">GCM10025790_19510</name>
</gene>
<evidence type="ECO:0000313" key="2">
    <source>
        <dbReference type="EMBL" id="GAA4922609.1"/>
    </source>
</evidence>
<protein>
    <submittedName>
        <fullName evidence="2">YggT family protein</fullName>
    </submittedName>
</protein>
<keyword evidence="1" id="KW-1133">Transmembrane helix</keyword>
<sequence>MDFFLAPLYLLLSIYQLMLLIRIIFDITQQYARSWRPKGLALMLAIGVYSVTDPPIKFVQRKIPPLNLGGISLDMGFIIVFLAVVILQRVLVAIAF</sequence>
<feature type="transmembrane region" description="Helical" evidence="1">
    <location>
        <begin position="76"/>
        <end position="95"/>
    </location>
</feature>
<name>A0ABP9G259_9MICC</name>
<evidence type="ECO:0000256" key="1">
    <source>
        <dbReference type="SAM" id="Phobius"/>
    </source>
</evidence>
<feature type="transmembrane region" description="Helical" evidence="1">
    <location>
        <begin position="6"/>
        <end position="25"/>
    </location>
</feature>
<feature type="transmembrane region" description="Helical" evidence="1">
    <location>
        <begin position="37"/>
        <end position="56"/>
    </location>
</feature>
<reference evidence="3" key="1">
    <citation type="journal article" date="2019" name="Int. J. Syst. Evol. Microbiol.">
        <title>The Global Catalogue of Microorganisms (GCM) 10K type strain sequencing project: providing services to taxonomists for standard genome sequencing and annotation.</title>
        <authorList>
            <consortium name="The Broad Institute Genomics Platform"/>
            <consortium name="The Broad Institute Genome Sequencing Center for Infectious Disease"/>
            <person name="Wu L."/>
            <person name="Ma J."/>
        </authorList>
    </citation>
    <scope>NUCLEOTIDE SEQUENCE [LARGE SCALE GENOMIC DNA]</scope>
    <source>
        <strain evidence="3">JCM 19129</strain>
    </source>
</reference>
<keyword evidence="1" id="KW-0472">Membrane</keyword>
<dbReference type="Proteomes" id="UP001500368">
    <property type="component" value="Unassembled WGS sequence"/>
</dbReference>
<dbReference type="EMBL" id="BAABLW010000007">
    <property type="protein sequence ID" value="GAA4922609.1"/>
    <property type="molecule type" value="Genomic_DNA"/>
</dbReference>
<dbReference type="InterPro" id="IPR003425">
    <property type="entry name" value="CCB3/YggT"/>
</dbReference>
<dbReference type="Pfam" id="PF02325">
    <property type="entry name" value="CCB3_YggT"/>
    <property type="match status" value="1"/>
</dbReference>
<organism evidence="2 3">
    <name type="scientific">Nesterenkonia rhizosphaerae</name>
    <dbReference type="NCBI Taxonomy" id="1348272"/>
    <lineage>
        <taxon>Bacteria</taxon>
        <taxon>Bacillati</taxon>
        <taxon>Actinomycetota</taxon>
        <taxon>Actinomycetes</taxon>
        <taxon>Micrococcales</taxon>
        <taxon>Micrococcaceae</taxon>
        <taxon>Nesterenkonia</taxon>
    </lineage>
</organism>